<feature type="transmembrane region" description="Helical" evidence="6">
    <location>
        <begin position="240"/>
        <end position="260"/>
    </location>
</feature>
<dbReference type="Proteomes" id="UP001200430">
    <property type="component" value="Unassembled WGS sequence"/>
</dbReference>
<feature type="transmembrane region" description="Helical" evidence="6">
    <location>
        <begin position="280"/>
        <end position="309"/>
    </location>
</feature>
<keyword evidence="2" id="KW-1003">Cell membrane</keyword>
<evidence type="ECO:0000256" key="2">
    <source>
        <dbReference type="ARBA" id="ARBA00022475"/>
    </source>
</evidence>
<reference evidence="7 8" key="1">
    <citation type="submission" date="2022-01" db="EMBL/GenBank/DDBJ databases">
        <title>Dethiosulfovibrio faecalis sp. nov., a novel proteolytic, non-sulfur-reducing bacterium isolated from a marine aquaculture solid waste bioreactor.</title>
        <authorList>
            <person name="Grabowski S."/>
            <person name="Apolinario E."/>
            <person name="Schneider N."/>
            <person name="Marshall C.W."/>
            <person name="Sowers K.R."/>
        </authorList>
    </citation>
    <scope>NUCLEOTIDE SEQUENCE [LARGE SCALE GENOMIC DNA]</scope>
    <source>
        <strain evidence="7 8">DSM 12537</strain>
    </source>
</reference>
<organism evidence="7 8">
    <name type="scientific">Dethiosulfovibrio marinus</name>
    <dbReference type="NCBI Taxonomy" id="133532"/>
    <lineage>
        <taxon>Bacteria</taxon>
        <taxon>Thermotogati</taxon>
        <taxon>Synergistota</taxon>
        <taxon>Synergistia</taxon>
        <taxon>Synergistales</taxon>
        <taxon>Dethiosulfovibrionaceae</taxon>
        <taxon>Dethiosulfovibrio</taxon>
    </lineage>
</organism>
<accession>A0ABS9ENW7</accession>
<evidence type="ECO:0000313" key="7">
    <source>
        <dbReference type="EMBL" id="MCF4142887.1"/>
    </source>
</evidence>
<feature type="transmembrane region" description="Helical" evidence="6">
    <location>
        <begin position="57"/>
        <end position="75"/>
    </location>
</feature>
<feature type="transmembrane region" description="Helical" evidence="6">
    <location>
        <begin position="82"/>
        <end position="102"/>
    </location>
</feature>
<comment type="caution">
    <text evidence="7">The sequence shown here is derived from an EMBL/GenBank/DDBJ whole genome shotgun (WGS) entry which is preliminary data.</text>
</comment>
<keyword evidence="8" id="KW-1185">Reference proteome</keyword>
<dbReference type="PANTHER" id="PTHR47089">
    <property type="entry name" value="ABC TRANSPORTER, PERMEASE PROTEIN"/>
    <property type="match status" value="1"/>
</dbReference>
<proteinExistence type="predicted"/>
<feature type="transmembrane region" description="Helical" evidence="6">
    <location>
        <begin position="321"/>
        <end position="342"/>
    </location>
</feature>
<keyword evidence="4 6" id="KW-1133">Transmembrane helix</keyword>
<sequence length="370" mass="39684">MDRGKTALYRFFVVLCALSVALGIGAVLFLLAGANPLKAYEVMLLGPLKDSFGLSEILVRAAPLTMVALGITIAFRSGILNIGGEGQIQIGAICGAAVALLYPEAPWYIVVPLSFCAAFAGGALWGGIAGWMRAYLSVNEILSTVMLNYVAFQLYMFLIRGPMIDPKEVAYGTGVPQTALVDRALWLWRMWRPTRLHSGILLAIVLALSVYLFLWKTPVGYRLRATGAGKRAARYGGIRVNLYLVLAMMLSGGFAGLAGANEVLGIHHRALESLSAGYGFSGIVVALFGGLHPLGTIPAAFFFGVLIVGADMMQRAVSVPAAIVLAIQGLVIMSIVSSQVFIADPRMRNRLKRLVSRPDRSERKCGDYGD</sequence>
<evidence type="ECO:0000256" key="3">
    <source>
        <dbReference type="ARBA" id="ARBA00022692"/>
    </source>
</evidence>
<feature type="transmembrane region" description="Helical" evidence="6">
    <location>
        <begin position="196"/>
        <end position="214"/>
    </location>
</feature>
<name>A0ABS9ENW7_9BACT</name>
<evidence type="ECO:0000256" key="5">
    <source>
        <dbReference type="ARBA" id="ARBA00023136"/>
    </source>
</evidence>
<keyword evidence="5 6" id="KW-0472">Membrane</keyword>
<evidence type="ECO:0000256" key="4">
    <source>
        <dbReference type="ARBA" id="ARBA00022989"/>
    </source>
</evidence>
<feature type="transmembrane region" description="Helical" evidence="6">
    <location>
        <begin position="108"/>
        <end position="129"/>
    </location>
</feature>
<dbReference type="InterPro" id="IPR001851">
    <property type="entry name" value="ABC_transp_permease"/>
</dbReference>
<evidence type="ECO:0000256" key="1">
    <source>
        <dbReference type="ARBA" id="ARBA00004651"/>
    </source>
</evidence>
<dbReference type="EMBL" id="JAKGUD010000008">
    <property type="protein sequence ID" value="MCF4142887.1"/>
    <property type="molecule type" value="Genomic_DNA"/>
</dbReference>
<keyword evidence="3 6" id="KW-0812">Transmembrane</keyword>
<gene>
    <name evidence="7" type="ORF">L2W38_08650</name>
</gene>
<dbReference type="Pfam" id="PF02653">
    <property type="entry name" value="BPD_transp_2"/>
    <property type="match status" value="1"/>
</dbReference>
<dbReference type="PANTHER" id="PTHR47089:SF1">
    <property type="entry name" value="GUANOSINE ABC TRANSPORTER PERMEASE PROTEIN NUPP"/>
    <property type="match status" value="1"/>
</dbReference>
<protein>
    <submittedName>
        <fullName evidence="7">ABC transporter permease</fullName>
    </submittedName>
</protein>
<dbReference type="RefSeq" id="WP_236099603.1">
    <property type="nucleotide sequence ID" value="NZ_JAKGUD010000008.1"/>
</dbReference>
<comment type="subcellular location">
    <subcellularLocation>
        <location evidence="1">Cell membrane</location>
        <topology evidence="1">Multi-pass membrane protein</topology>
    </subcellularLocation>
</comment>
<evidence type="ECO:0000256" key="6">
    <source>
        <dbReference type="SAM" id="Phobius"/>
    </source>
</evidence>
<feature type="transmembrane region" description="Helical" evidence="6">
    <location>
        <begin position="12"/>
        <end position="37"/>
    </location>
</feature>
<evidence type="ECO:0000313" key="8">
    <source>
        <dbReference type="Proteomes" id="UP001200430"/>
    </source>
</evidence>
<dbReference type="CDD" id="cd06580">
    <property type="entry name" value="TM_PBP1_transp_TpRbsC_like"/>
    <property type="match status" value="1"/>
</dbReference>
<feature type="transmembrane region" description="Helical" evidence="6">
    <location>
        <begin position="141"/>
        <end position="159"/>
    </location>
</feature>